<protein>
    <recommendedName>
        <fullName evidence="4">DUF3306 domain-containing protein</fullName>
    </recommendedName>
</protein>
<gene>
    <name evidence="2" type="ORF">OI25_7189</name>
</gene>
<dbReference type="Proteomes" id="UP000032614">
    <property type="component" value="Chromosome 3"/>
</dbReference>
<sequence>MGLFGNGESDVEQVTGGFLKRLRGARTSSFVEPGLSANVKGDEPRFKATPKAINPSVSFLGRKLSGDDIEDVEAYTETAAEAPSTNERPPMPPKSESPPDAMRSNPKPETPSDSIAGAGT</sequence>
<name>A0AAU8SS70_9BURK</name>
<dbReference type="RefSeq" id="WP_046564629.1">
    <property type="nucleotide sequence ID" value="NZ_CP010025.1"/>
</dbReference>
<accession>A0AAU8SS70</accession>
<reference evidence="2 3" key="1">
    <citation type="journal article" date="2015" name="Genome Announc.">
        <title>Complete genome sequences for 59 burkholderia isolates, both pathogenic and near neighbor.</title>
        <authorList>
            <person name="Johnson S.L."/>
            <person name="Bishop-Lilly K.A."/>
            <person name="Ladner J.T."/>
            <person name="Daligault H.E."/>
            <person name="Davenport K.W."/>
            <person name="Jaissle J."/>
            <person name="Frey K.G."/>
            <person name="Koroleva G.I."/>
            <person name="Bruce D.C."/>
            <person name="Coyne S.R."/>
            <person name="Broomall S.M."/>
            <person name="Li P.E."/>
            <person name="Teshima H."/>
            <person name="Gibbons H.S."/>
            <person name="Palacios G.F."/>
            <person name="Rosenzweig C.N."/>
            <person name="Redden C.L."/>
            <person name="Xu Y."/>
            <person name="Minogue T.D."/>
            <person name="Chain P.S."/>
        </authorList>
    </citation>
    <scope>NUCLEOTIDE SEQUENCE [LARGE SCALE GENOMIC DNA]</scope>
    <source>
        <strain evidence="2 3">ATCC BAA-463</strain>
    </source>
</reference>
<dbReference type="AlphaFoldDB" id="A0AAU8SS70"/>
<evidence type="ECO:0000313" key="2">
    <source>
        <dbReference type="EMBL" id="AJZ56741.1"/>
    </source>
</evidence>
<dbReference type="GeneID" id="66513539"/>
<dbReference type="EMBL" id="CP010025">
    <property type="protein sequence ID" value="AJZ56741.1"/>
    <property type="molecule type" value="Genomic_DNA"/>
</dbReference>
<dbReference type="KEGG" id="bfn:OI25_7189"/>
<evidence type="ECO:0008006" key="4">
    <source>
        <dbReference type="Google" id="ProtNLM"/>
    </source>
</evidence>
<organism evidence="2 3">
    <name type="scientific">Paraburkholderia fungorum</name>
    <dbReference type="NCBI Taxonomy" id="134537"/>
    <lineage>
        <taxon>Bacteria</taxon>
        <taxon>Pseudomonadati</taxon>
        <taxon>Pseudomonadota</taxon>
        <taxon>Betaproteobacteria</taxon>
        <taxon>Burkholderiales</taxon>
        <taxon>Burkholderiaceae</taxon>
        <taxon>Paraburkholderia</taxon>
    </lineage>
</organism>
<feature type="region of interest" description="Disordered" evidence="1">
    <location>
        <begin position="75"/>
        <end position="120"/>
    </location>
</feature>
<evidence type="ECO:0000313" key="3">
    <source>
        <dbReference type="Proteomes" id="UP000032614"/>
    </source>
</evidence>
<evidence type="ECO:0000256" key="1">
    <source>
        <dbReference type="SAM" id="MobiDB-lite"/>
    </source>
</evidence>
<proteinExistence type="predicted"/>